<evidence type="ECO:0000313" key="3">
    <source>
        <dbReference type="EMBL" id="MQO92633.1"/>
    </source>
</evidence>
<name>A0AA90VKX9_9BACT</name>
<dbReference type="AlphaFoldDB" id="A0AA90VKX9"/>
<organism evidence="3 4">
    <name type="scientific">Segatella copri</name>
    <dbReference type="NCBI Taxonomy" id="165179"/>
    <lineage>
        <taxon>Bacteria</taxon>
        <taxon>Pseudomonadati</taxon>
        <taxon>Bacteroidota</taxon>
        <taxon>Bacteroidia</taxon>
        <taxon>Bacteroidales</taxon>
        <taxon>Prevotellaceae</taxon>
        <taxon>Segatella</taxon>
    </lineage>
</organism>
<gene>
    <name evidence="3" type="ORF">F7D31_08165</name>
</gene>
<evidence type="ECO:0000256" key="2">
    <source>
        <dbReference type="SAM" id="Phobius"/>
    </source>
</evidence>
<evidence type="ECO:0000256" key="1">
    <source>
        <dbReference type="SAM" id="MobiDB-lite"/>
    </source>
</evidence>
<feature type="region of interest" description="Disordered" evidence="1">
    <location>
        <begin position="1"/>
        <end position="27"/>
    </location>
</feature>
<keyword evidence="2" id="KW-1133">Transmembrane helix</keyword>
<accession>A0AA90VKX9</accession>
<keyword evidence="2" id="KW-0472">Membrane</keyword>
<reference evidence="4" key="1">
    <citation type="submission" date="2019-09" db="EMBL/GenBank/DDBJ databases">
        <title>Distinct polysaccharide growth profiles of human intestinal Prevotella copri isolates.</title>
        <authorList>
            <person name="Fehlner-Peach H."/>
            <person name="Magnabosco C."/>
            <person name="Raghavan V."/>
            <person name="Scher J.U."/>
            <person name="Tett A."/>
            <person name="Cox L.M."/>
            <person name="Gottsegen C."/>
            <person name="Watters A."/>
            <person name="Wiltshire- Gordon J.D."/>
            <person name="Segata N."/>
            <person name="Bonneau R."/>
            <person name="Littman D.R."/>
        </authorList>
    </citation>
    <scope>NUCLEOTIDE SEQUENCE [LARGE SCALE GENOMIC DNA]</scope>
    <source>
        <strain evidence="4">iAU3127</strain>
    </source>
</reference>
<feature type="transmembrane region" description="Helical" evidence="2">
    <location>
        <begin position="71"/>
        <end position="95"/>
    </location>
</feature>
<proteinExistence type="predicted"/>
<comment type="caution">
    <text evidence="3">The sequence shown here is derived from an EMBL/GenBank/DDBJ whole genome shotgun (WGS) entry which is preliminary data.</text>
</comment>
<sequence>MVRFQEEDYDSDEDDVSLPQAKNTSPIMPDVYEATGEADTYINIYSNSGKISTHNKKAKQTYNERNQAGKVFVKVFIAILIAAIIFAAFPDIWIWSNWGSFILNSSIERKN</sequence>
<dbReference type="RefSeq" id="WP_153138504.1">
    <property type="nucleotide sequence ID" value="NZ_VZAP01000103.1"/>
</dbReference>
<protein>
    <submittedName>
        <fullName evidence="3">Uncharacterized protein</fullName>
    </submittedName>
</protein>
<feature type="compositionally biased region" description="Acidic residues" evidence="1">
    <location>
        <begin position="7"/>
        <end position="16"/>
    </location>
</feature>
<dbReference type="Proteomes" id="UP000421283">
    <property type="component" value="Unassembled WGS sequence"/>
</dbReference>
<keyword evidence="2" id="KW-0812">Transmembrane</keyword>
<evidence type="ECO:0000313" key="4">
    <source>
        <dbReference type="Proteomes" id="UP000421283"/>
    </source>
</evidence>
<dbReference type="EMBL" id="VZAP01000103">
    <property type="protein sequence ID" value="MQO92633.1"/>
    <property type="molecule type" value="Genomic_DNA"/>
</dbReference>